<evidence type="ECO:0000313" key="1">
    <source>
        <dbReference type="EMBL" id="PRP88892.1"/>
    </source>
</evidence>
<accession>A0A2P6NY86</accession>
<dbReference type="InParanoid" id="A0A2P6NY86"/>
<organism evidence="1 2">
    <name type="scientific">Planoprotostelium fungivorum</name>
    <dbReference type="NCBI Taxonomy" id="1890364"/>
    <lineage>
        <taxon>Eukaryota</taxon>
        <taxon>Amoebozoa</taxon>
        <taxon>Evosea</taxon>
        <taxon>Variosea</taxon>
        <taxon>Cavosteliida</taxon>
        <taxon>Cavosteliaceae</taxon>
        <taxon>Planoprotostelium</taxon>
    </lineage>
</organism>
<sequence length="122" mass="13688">MGTCQSFFVNQSETRVLVHVTYSGGGNSCFDRRIIVPGGFDCDEYLLAAWMLNVTIWAIGTDSVKSYPHKPRIDFQLAPKWSCIIREGIAGKLEIWKVPSPKEYMSNCKGVRWAEGVKIGEV</sequence>
<dbReference type="Proteomes" id="UP000241769">
    <property type="component" value="Unassembled WGS sequence"/>
</dbReference>
<gene>
    <name evidence="1" type="ORF">PROFUN_00360</name>
</gene>
<keyword evidence="2" id="KW-1185">Reference proteome</keyword>
<reference evidence="1 2" key="1">
    <citation type="journal article" date="2018" name="Genome Biol. Evol.">
        <title>Multiple Roots of Fruiting Body Formation in Amoebozoa.</title>
        <authorList>
            <person name="Hillmann F."/>
            <person name="Forbes G."/>
            <person name="Novohradska S."/>
            <person name="Ferling I."/>
            <person name="Riege K."/>
            <person name="Groth M."/>
            <person name="Westermann M."/>
            <person name="Marz M."/>
            <person name="Spaller T."/>
            <person name="Winckler T."/>
            <person name="Schaap P."/>
            <person name="Glockner G."/>
        </authorList>
    </citation>
    <scope>NUCLEOTIDE SEQUENCE [LARGE SCALE GENOMIC DNA]</scope>
    <source>
        <strain evidence="1 2">Jena</strain>
    </source>
</reference>
<dbReference type="EMBL" id="MDYQ01000007">
    <property type="protein sequence ID" value="PRP88892.1"/>
    <property type="molecule type" value="Genomic_DNA"/>
</dbReference>
<protein>
    <submittedName>
        <fullName evidence="1">Uncharacterized protein</fullName>
    </submittedName>
</protein>
<evidence type="ECO:0000313" key="2">
    <source>
        <dbReference type="Proteomes" id="UP000241769"/>
    </source>
</evidence>
<proteinExistence type="predicted"/>
<name>A0A2P6NY86_9EUKA</name>
<comment type="caution">
    <text evidence="1">The sequence shown here is derived from an EMBL/GenBank/DDBJ whole genome shotgun (WGS) entry which is preliminary data.</text>
</comment>
<dbReference type="AlphaFoldDB" id="A0A2P6NY86"/>